<keyword evidence="2" id="KW-0808">Transferase</keyword>
<dbReference type="Pfam" id="PF00069">
    <property type="entry name" value="Pkinase"/>
    <property type="match status" value="1"/>
</dbReference>
<feature type="non-terminal residue" evidence="2">
    <location>
        <position position="1"/>
    </location>
</feature>
<gene>
    <name evidence="2" type="ORF">ORPV_798</name>
</gene>
<dbReference type="OrthoDB" id="8955at10239"/>
<dbReference type="PROSITE" id="PS50011">
    <property type="entry name" value="PROTEIN_KINASE_DOM"/>
    <property type="match status" value="1"/>
</dbReference>
<dbReference type="PANTHER" id="PTHR44167:SF24">
    <property type="entry name" value="SERINE_THREONINE-PROTEIN KINASE CHK2"/>
    <property type="match status" value="1"/>
</dbReference>
<dbReference type="PANTHER" id="PTHR44167">
    <property type="entry name" value="OVARIAN-SPECIFIC SERINE/THREONINE-PROTEIN KINASE LOK-RELATED"/>
    <property type="match status" value="1"/>
</dbReference>
<dbReference type="KEGG" id="vg:35382625"/>
<dbReference type="Proteomes" id="UP000236316">
    <property type="component" value="Segment"/>
</dbReference>
<keyword evidence="3" id="KW-1185">Reference proteome</keyword>
<evidence type="ECO:0000259" key="1">
    <source>
        <dbReference type="PROSITE" id="PS50011"/>
    </source>
</evidence>
<accession>A0A2I2L574</accession>
<dbReference type="GO" id="GO:0004674">
    <property type="term" value="F:protein serine/threonine kinase activity"/>
    <property type="evidence" value="ECO:0007669"/>
    <property type="project" value="UniProtKB-KW"/>
</dbReference>
<dbReference type="GeneID" id="35382625"/>
<feature type="domain" description="Protein kinase" evidence="1">
    <location>
        <begin position="1"/>
        <end position="132"/>
    </location>
</feature>
<dbReference type="RefSeq" id="YP_009449004.1">
    <property type="nucleotide sequence ID" value="NC_036594.1"/>
</dbReference>
<name>A0A2I2L574_9VIRU</name>
<dbReference type="SUPFAM" id="SSF56112">
    <property type="entry name" value="Protein kinase-like (PK-like)"/>
    <property type="match status" value="1"/>
</dbReference>
<dbReference type="InterPro" id="IPR011009">
    <property type="entry name" value="Kinase-like_dom_sf"/>
</dbReference>
<dbReference type="Gene3D" id="1.10.510.10">
    <property type="entry name" value="Transferase(Phosphotransferase) domain 1"/>
    <property type="match status" value="1"/>
</dbReference>
<dbReference type="InterPro" id="IPR000719">
    <property type="entry name" value="Prot_kinase_dom"/>
</dbReference>
<sequence>LLLIDYGFACKTVISDPYRCEKKSGSPNFMAPELFKYNISTFIRLNLLSILKASDVWALGICIWILCNLKRPYKSGTYNDLKKEILESNAPSLLDTKTDDDLKNKVHEMVNSMLNKNFKQRITPDNLLYIYY</sequence>
<evidence type="ECO:0000313" key="3">
    <source>
        <dbReference type="Proteomes" id="UP000236316"/>
    </source>
</evidence>
<organism evidence="2">
    <name type="scientific">Orpheovirus IHUMI-LCC2</name>
    <dbReference type="NCBI Taxonomy" id="2023057"/>
    <lineage>
        <taxon>Viruses</taxon>
        <taxon>Varidnaviria</taxon>
        <taxon>Bamfordvirae</taxon>
        <taxon>Nucleocytoviricota</taxon>
        <taxon>Megaviricetes</taxon>
        <taxon>Pimascovirales</taxon>
        <taxon>Ocovirineae</taxon>
        <taxon>Orpheoviridae</taxon>
        <taxon>Alphaorpheovirus</taxon>
        <taxon>Alphaorpheovirus massiliense</taxon>
    </lineage>
</organism>
<dbReference type="GO" id="GO:0005524">
    <property type="term" value="F:ATP binding"/>
    <property type="evidence" value="ECO:0007669"/>
    <property type="project" value="InterPro"/>
</dbReference>
<proteinExistence type="predicted"/>
<protein>
    <submittedName>
        <fullName evidence="2">Serine/Threonine protein kinase</fullName>
    </submittedName>
</protein>
<reference evidence="2" key="1">
    <citation type="submission" date="2017-08" db="EMBL/GenBank/DDBJ databases">
        <authorList>
            <consortium name="Urmite Genomes"/>
        </authorList>
    </citation>
    <scope>NUCLEOTIDE SEQUENCE [LARGE SCALE GENOMIC DNA]</scope>
    <source>
        <strain evidence="2">IHUMI-LCC2</strain>
    </source>
</reference>
<evidence type="ECO:0000313" key="2">
    <source>
        <dbReference type="EMBL" id="SNW62702.1"/>
    </source>
</evidence>
<keyword evidence="2" id="KW-0418">Kinase</keyword>
<dbReference type="EMBL" id="LT906555">
    <property type="protein sequence ID" value="SNW62702.1"/>
    <property type="molecule type" value="Genomic_DNA"/>
</dbReference>
<keyword evidence="2" id="KW-0723">Serine/threonine-protein kinase</keyword>